<sequence>MDNIVVVNVLEVGAHTTFLIDGAKVKMVIIRDIVTDFSEDEDIELCDDDDTEATEPATETKQARVQLMVPASNSWTLSTISIEVVDPIHDFQTMFKQFPPPTEITRLIQPIGNILHINSNGPLD</sequence>
<gene>
    <name evidence="1" type="ORF">LLUT_LOCUS10486</name>
</gene>
<keyword evidence="2" id="KW-1185">Reference proteome</keyword>
<dbReference type="AlphaFoldDB" id="A0AAV1WJ67"/>
<name>A0AAV1WJ67_LUPLU</name>
<protein>
    <submittedName>
        <fullName evidence="1">Uncharacterized protein</fullName>
    </submittedName>
</protein>
<accession>A0AAV1WJ67</accession>
<evidence type="ECO:0000313" key="1">
    <source>
        <dbReference type="EMBL" id="CAL0309426.1"/>
    </source>
</evidence>
<evidence type="ECO:0000313" key="2">
    <source>
        <dbReference type="Proteomes" id="UP001497480"/>
    </source>
</evidence>
<dbReference type="EMBL" id="CAXHTB010000007">
    <property type="protein sequence ID" value="CAL0309426.1"/>
    <property type="molecule type" value="Genomic_DNA"/>
</dbReference>
<reference evidence="1 2" key="1">
    <citation type="submission" date="2024-03" db="EMBL/GenBank/DDBJ databases">
        <authorList>
            <person name="Martinez-Hernandez J."/>
        </authorList>
    </citation>
    <scope>NUCLEOTIDE SEQUENCE [LARGE SCALE GENOMIC DNA]</scope>
</reference>
<proteinExistence type="predicted"/>
<organism evidence="1 2">
    <name type="scientific">Lupinus luteus</name>
    <name type="common">European yellow lupine</name>
    <dbReference type="NCBI Taxonomy" id="3873"/>
    <lineage>
        <taxon>Eukaryota</taxon>
        <taxon>Viridiplantae</taxon>
        <taxon>Streptophyta</taxon>
        <taxon>Embryophyta</taxon>
        <taxon>Tracheophyta</taxon>
        <taxon>Spermatophyta</taxon>
        <taxon>Magnoliopsida</taxon>
        <taxon>eudicotyledons</taxon>
        <taxon>Gunneridae</taxon>
        <taxon>Pentapetalae</taxon>
        <taxon>rosids</taxon>
        <taxon>fabids</taxon>
        <taxon>Fabales</taxon>
        <taxon>Fabaceae</taxon>
        <taxon>Papilionoideae</taxon>
        <taxon>50 kb inversion clade</taxon>
        <taxon>genistoids sensu lato</taxon>
        <taxon>core genistoids</taxon>
        <taxon>Genisteae</taxon>
        <taxon>Lupinus</taxon>
    </lineage>
</organism>
<dbReference type="Proteomes" id="UP001497480">
    <property type="component" value="Unassembled WGS sequence"/>
</dbReference>
<comment type="caution">
    <text evidence="1">The sequence shown here is derived from an EMBL/GenBank/DDBJ whole genome shotgun (WGS) entry which is preliminary data.</text>
</comment>